<dbReference type="Pfam" id="PF03379">
    <property type="entry name" value="CcmB"/>
    <property type="match status" value="1"/>
</dbReference>
<accession>A0A2D0NEZ7</accession>
<feature type="transmembrane region" description="Helical" evidence="6">
    <location>
        <begin position="126"/>
        <end position="146"/>
    </location>
</feature>
<comment type="caution">
    <text evidence="7">The sequence shown here is derived from an EMBL/GenBank/DDBJ whole genome shotgun (WGS) entry which is preliminary data.</text>
</comment>
<sequence>MKLVKEIVWLLHKDGLLEWRSGYALGGILLYVLSTVYILYASFEKIEPSLWNALFWIVILFASVNAITKSFVQESGARQLYYYSLLSPISLILAKIIYNVGLLLVLSLLSWGAFTLFAENAVTDNGLFFLAIFLATLGFSITFTFISAISAKANNNSTLMAILCFPLIIPIIMTLINLSKMALDLKIKANIENDLYTLLGIDALLLGMTLVLYPFLWRD</sequence>
<organism evidence="7 8">
    <name type="scientific">Flavilitoribacter nigricans (strain ATCC 23147 / DSM 23189 / NBRC 102662 / NCIMB 1420 / SS-2)</name>
    <name type="common">Lewinella nigricans</name>
    <dbReference type="NCBI Taxonomy" id="1122177"/>
    <lineage>
        <taxon>Bacteria</taxon>
        <taxon>Pseudomonadati</taxon>
        <taxon>Bacteroidota</taxon>
        <taxon>Saprospiria</taxon>
        <taxon>Saprospirales</taxon>
        <taxon>Lewinellaceae</taxon>
        <taxon>Flavilitoribacter</taxon>
    </lineage>
</organism>
<comment type="subcellular location">
    <subcellularLocation>
        <location evidence="1">Membrane</location>
        <topology evidence="1">Multi-pass membrane protein</topology>
    </subcellularLocation>
</comment>
<evidence type="ECO:0000256" key="3">
    <source>
        <dbReference type="ARBA" id="ARBA00022692"/>
    </source>
</evidence>
<evidence type="ECO:0000256" key="2">
    <source>
        <dbReference type="ARBA" id="ARBA00010544"/>
    </source>
</evidence>
<evidence type="ECO:0000256" key="1">
    <source>
        <dbReference type="ARBA" id="ARBA00004141"/>
    </source>
</evidence>
<evidence type="ECO:0000256" key="5">
    <source>
        <dbReference type="ARBA" id="ARBA00023136"/>
    </source>
</evidence>
<name>A0A2D0NEZ7_FLAN2</name>
<evidence type="ECO:0000256" key="6">
    <source>
        <dbReference type="SAM" id="Phobius"/>
    </source>
</evidence>
<evidence type="ECO:0000256" key="4">
    <source>
        <dbReference type="ARBA" id="ARBA00022989"/>
    </source>
</evidence>
<dbReference type="GO" id="GO:0016020">
    <property type="term" value="C:membrane"/>
    <property type="evidence" value="ECO:0007669"/>
    <property type="project" value="UniProtKB-SubCell"/>
</dbReference>
<dbReference type="EMBL" id="PDUD01000017">
    <property type="protein sequence ID" value="PHN06749.1"/>
    <property type="molecule type" value="Genomic_DNA"/>
</dbReference>
<feature type="transmembrane region" description="Helical" evidence="6">
    <location>
        <begin position="21"/>
        <end position="43"/>
    </location>
</feature>
<reference evidence="7 8" key="1">
    <citation type="submission" date="2017-10" db="EMBL/GenBank/DDBJ databases">
        <title>The draft genome sequence of Lewinella nigricans NBRC 102662.</title>
        <authorList>
            <person name="Wang K."/>
        </authorList>
    </citation>
    <scope>NUCLEOTIDE SEQUENCE [LARGE SCALE GENOMIC DNA]</scope>
    <source>
        <strain evidence="7 8">NBRC 102662</strain>
    </source>
</reference>
<keyword evidence="3 6" id="KW-0812">Transmembrane</keyword>
<evidence type="ECO:0000313" key="8">
    <source>
        <dbReference type="Proteomes" id="UP000223913"/>
    </source>
</evidence>
<dbReference type="OrthoDB" id="9788444at2"/>
<feature type="transmembrane region" description="Helical" evidence="6">
    <location>
        <begin position="196"/>
        <end position="216"/>
    </location>
</feature>
<dbReference type="RefSeq" id="WP_099150005.1">
    <property type="nucleotide sequence ID" value="NZ_PDUD01000017.1"/>
</dbReference>
<protein>
    <submittedName>
        <fullName evidence="7">ABC transporter permease</fullName>
    </submittedName>
</protein>
<gene>
    <name evidence="7" type="ORF">CRP01_10680</name>
</gene>
<feature type="transmembrane region" description="Helical" evidence="6">
    <location>
        <begin position="80"/>
        <end position="106"/>
    </location>
</feature>
<dbReference type="InterPro" id="IPR003544">
    <property type="entry name" value="Cyt_c_biogenesis_CcmB"/>
</dbReference>
<dbReference type="Proteomes" id="UP000223913">
    <property type="component" value="Unassembled WGS sequence"/>
</dbReference>
<keyword evidence="8" id="KW-1185">Reference proteome</keyword>
<proteinExistence type="inferred from homology"/>
<feature type="transmembrane region" description="Helical" evidence="6">
    <location>
        <begin position="158"/>
        <end position="176"/>
    </location>
</feature>
<keyword evidence="4 6" id="KW-1133">Transmembrane helix</keyword>
<dbReference type="GO" id="GO:0015232">
    <property type="term" value="F:heme transmembrane transporter activity"/>
    <property type="evidence" value="ECO:0007669"/>
    <property type="project" value="InterPro"/>
</dbReference>
<dbReference type="GO" id="GO:0017004">
    <property type="term" value="P:cytochrome complex assembly"/>
    <property type="evidence" value="ECO:0007669"/>
    <property type="project" value="InterPro"/>
</dbReference>
<evidence type="ECO:0000313" key="7">
    <source>
        <dbReference type="EMBL" id="PHN06749.1"/>
    </source>
</evidence>
<dbReference type="AlphaFoldDB" id="A0A2D0NEZ7"/>
<feature type="transmembrane region" description="Helical" evidence="6">
    <location>
        <begin position="49"/>
        <end position="68"/>
    </location>
</feature>
<keyword evidence="5 6" id="KW-0472">Membrane</keyword>
<comment type="similarity">
    <text evidence="2">Belongs to the CcmB/CycW/HelB family.</text>
</comment>